<sequence>MQLQSQVSAVSSLFTHCKAILPVIQWKDDLVDVSKESHSLYATGLEIRFLIYICWSRCQKQFSQYTCPRCNSRYCSLPCYKRHGLHCTESFMRENVMEELHQIQPEDETKQKMLDILKRFHLEEQETPSETCNDEEDDSLLSEETIQKILFGNHVNFSDLSEEEMKRFQRAVASGELSNVIEPWTPWWLNPSAKSLSLSHKGTRLVQPLHKENPPQGNPDSPFSDVPPGPEAPMAPLSQLTKTEPSPLLAVHLVDVIYSYCFTLRLYNGDWQSDPLGASMVLLSISSVLGEGHRPETVSEALALCLEKTCSPLYKHVGGLTFGLILFEDAKSLLSLGGAVLVCMLNDLQRLMEEGVRELKGENIGIGKKSRGSGRKLRAASKKAYFLMCWVHEQGMGRKAWSWSSLAGLVGVERAALAHTNVEDKFANVKGKEACKAKAIIEEVK</sequence>
<dbReference type="InterPro" id="IPR007529">
    <property type="entry name" value="Znf_HIT"/>
</dbReference>
<evidence type="ECO:0000256" key="2">
    <source>
        <dbReference type="SAM" id="MobiDB-lite"/>
    </source>
</evidence>
<feature type="region of interest" description="Disordered" evidence="2">
    <location>
        <begin position="208"/>
        <end position="238"/>
    </location>
</feature>
<proteinExistence type="predicted"/>
<keyword evidence="1" id="KW-0862">Zinc</keyword>
<reference evidence="5" key="1">
    <citation type="journal article" date="2013" name="Science">
        <title>The Amborella genome and the evolution of flowering plants.</title>
        <authorList>
            <consortium name="Amborella Genome Project"/>
        </authorList>
    </citation>
    <scope>NUCLEOTIDE SEQUENCE [LARGE SCALE GENOMIC DNA]</scope>
</reference>
<dbReference type="Pfam" id="PF04438">
    <property type="entry name" value="zf-HIT"/>
    <property type="match status" value="1"/>
</dbReference>
<dbReference type="CDD" id="cd23024">
    <property type="entry name" value="zf-HIT_ZNHIT2-3"/>
    <property type="match status" value="1"/>
</dbReference>
<dbReference type="eggNOG" id="KOG4317">
    <property type="taxonomic scope" value="Eukaryota"/>
</dbReference>
<dbReference type="SUPFAM" id="SSF144232">
    <property type="entry name" value="HIT/MYND zinc finger-like"/>
    <property type="match status" value="1"/>
</dbReference>
<dbReference type="InterPro" id="IPR039646">
    <property type="entry name" value="ZNHIT2"/>
</dbReference>
<dbReference type="PANTHER" id="PTHR15555">
    <property type="entry name" value="ZINC FINGER HIT DOMAIN CONTAINING PROTEIN 2 PROTEIN FON -RELATED"/>
    <property type="match status" value="1"/>
</dbReference>
<dbReference type="AlphaFoldDB" id="U5DAP8"/>
<dbReference type="HOGENOM" id="CLU_039057_0_0_1"/>
<protein>
    <recommendedName>
        <fullName evidence="3">HIT-type domain-containing protein</fullName>
    </recommendedName>
</protein>
<keyword evidence="1" id="KW-0479">Metal-binding</keyword>
<keyword evidence="1" id="KW-0863">Zinc-finger</keyword>
<dbReference type="Proteomes" id="UP000017836">
    <property type="component" value="Unassembled WGS sequence"/>
</dbReference>
<evidence type="ECO:0000259" key="3">
    <source>
        <dbReference type="PROSITE" id="PS51083"/>
    </source>
</evidence>
<feature type="domain" description="HIT-type" evidence="3">
    <location>
        <begin position="51"/>
        <end position="87"/>
    </location>
</feature>
<name>U5DAP8_AMBTC</name>
<dbReference type="OMA" id="LMPDYKP"/>
<keyword evidence="5" id="KW-1185">Reference proteome</keyword>
<dbReference type="GO" id="GO:0008270">
    <property type="term" value="F:zinc ion binding"/>
    <property type="evidence" value="ECO:0007669"/>
    <property type="project" value="UniProtKB-UniRule"/>
</dbReference>
<dbReference type="STRING" id="13333.U5DAP8"/>
<dbReference type="Gramene" id="ERN19305">
    <property type="protein sequence ID" value="ERN19305"/>
    <property type="gene ID" value="AMTR_s00069p00045310"/>
</dbReference>
<dbReference type="Gene3D" id="3.30.60.190">
    <property type="match status" value="1"/>
</dbReference>
<evidence type="ECO:0000313" key="5">
    <source>
        <dbReference type="Proteomes" id="UP000017836"/>
    </source>
</evidence>
<dbReference type="PROSITE" id="PS51083">
    <property type="entry name" value="ZF_HIT"/>
    <property type="match status" value="1"/>
</dbReference>
<dbReference type="PANTHER" id="PTHR15555:SF0">
    <property type="entry name" value="ZINC FINGER HIT DOMAIN-CONTAINING PROTEIN 2"/>
    <property type="match status" value="1"/>
</dbReference>
<dbReference type="EMBL" id="KI392069">
    <property type="protein sequence ID" value="ERN19305.1"/>
    <property type="molecule type" value="Genomic_DNA"/>
</dbReference>
<evidence type="ECO:0000256" key="1">
    <source>
        <dbReference type="PROSITE-ProRule" id="PRU00453"/>
    </source>
</evidence>
<accession>U5DAP8</accession>
<evidence type="ECO:0000313" key="4">
    <source>
        <dbReference type="EMBL" id="ERN19305.1"/>
    </source>
</evidence>
<organism evidence="4 5">
    <name type="scientific">Amborella trichopoda</name>
    <dbReference type="NCBI Taxonomy" id="13333"/>
    <lineage>
        <taxon>Eukaryota</taxon>
        <taxon>Viridiplantae</taxon>
        <taxon>Streptophyta</taxon>
        <taxon>Embryophyta</taxon>
        <taxon>Tracheophyta</taxon>
        <taxon>Spermatophyta</taxon>
        <taxon>Magnoliopsida</taxon>
        <taxon>Amborellales</taxon>
        <taxon>Amborellaceae</taxon>
        <taxon>Amborella</taxon>
    </lineage>
</organism>
<gene>
    <name evidence="4" type="ORF">AMTR_s00069p00045310</name>
</gene>